<dbReference type="EMBL" id="FPBO01000011">
    <property type="protein sequence ID" value="SFU83253.1"/>
    <property type="molecule type" value="Genomic_DNA"/>
</dbReference>
<dbReference type="Pfam" id="PF07589">
    <property type="entry name" value="PEP-CTERM"/>
    <property type="match status" value="1"/>
</dbReference>
<feature type="signal peptide" evidence="1">
    <location>
        <begin position="1"/>
        <end position="27"/>
    </location>
</feature>
<evidence type="ECO:0000313" key="4">
    <source>
        <dbReference type="Proteomes" id="UP000199391"/>
    </source>
</evidence>
<dbReference type="AlphaFoldDB" id="A0A1I7JDQ5"/>
<protein>
    <submittedName>
        <fullName evidence="3">PEP-CTERM protein-sorting domain-containing protein</fullName>
    </submittedName>
</protein>
<dbReference type="InterPro" id="IPR013424">
    <property type="entry name" value="Ice-binding_C"/>
</dbReference>
<name>A0A1I7JDQ5_9BURK</name>
<feature type="chain" id="PRO_5011533655" evidence="1">
    <location>
        <begin position="28"/>
        <end position="210"/>
    </location>
</feature>
<evidence type="ECO:0000259" key="2">
    <source>
        <dbReference type="Pfam" id="PF07589"/>
    </source>
</evidence>
<reference evidence="4" key="1">
    <citation type="submission" date="2016-10" db="EMBL/GenBank/DDBJ databases">
        <authorList>
            <person name="Varghese N."/>
            <person name="Submissions S."/>
        </authorList>
    </citation>
    <scope>NUCLEOTIDE SEQUENCE [LARGE SCALE GENOMIC DNA]</scope>
    <source>
        <strain evidence="4">CGMCC 1.11014</strain>
    </source>
</reference>
<dbReference type="Proteomes" id="UP000199391">
    <property type="component" value="Unassembled WGS sequence"/>
</dbReference>
<dbReference type="OrthoDB" id="8901520at2"/>
<dbReference type="NCBIfam" id="TIGR02595">
    <property type="entry name" value="PEP_CTERM"/>
    <property type="match status" value="1"/>
</dbReference>
<feature type="domain" description="Ice-binding protein C-terminal" evidence="2">
    <location>
        <begin position="170"/>
        <end position="192"/>
    </location>
</feature>
<sequence length="210" mass="21236">MRKKIWETMARAVAITAITACAGTAQASVVPLRDAVITATYNGSAGAVLGLDHGFAAEAGSNTTALDPTNSGVEFFTADALFGFDFAEDGTLTIYNNAPVAAGSYSFRFDFGGTLALPITSFALLNSSVAAGLPEFSILDGGLALGLDLSAVDWGDDFQTISARIGAAEVPEPGTASVLLAGLVAMALVRRRGRAGGSGAGEAASHAMRA</sequence>
<organism evidence="3 4">
    <name type="scientific">Pseudoduganella namucuonensis</name>
    <dbReference type="NCBI Taxonomy" id="1035707"/>
    <lineage>
        <taxon>Bacteria</taxon>
        <taxon>Pseudomonadati</taxon>
        <taxon>Pseudomonadota</taxon>
        <taxon>Betaproteobacteria</taxon>
        <taxon>Burkholderiales</taxon>
        <taxon>Oxalobacteraceae</taxon>
        <taxon>Telluria group</taxon>
        <taxon>Pseudoduganella</taxon>
    </lineage>
</organism>
<keyword evidence="4" id="KW-1185">Reference proteome</keyword>
<evidence type="ECO:0000313" key="3">
    <source>
        <dbReference type="EMBL" id="SFU83253.1"/>
    </source>
</evidence>
<evidence type="ECO:0000256" key="1">
    <source>
        <dbReference type="SAM" id="SignalP"/>
    </source>
</evidence>
<keyword evidence="1" id="KW-0732">Signal</keyword>
<accession>A0A1I7JDQ5</accession>
<gene>
    <name evidence="3" type="ORF">SAMN05216552_101125</name>
</gene>
<proteinExistence type="predicted"/>